<dbReference type="Pfam" id="PF25198">
    <property type="entry name" value="Spore_GerAC_N"/>
    <property type="match status" value="1"/>
</dbReference>
<comment type="similarity">
    <text evidence="2">Belongs to the GerABKC lipoprotein family.</text>
</comment>
<dbReference type="Pfam" id="PF05504">
    <property type="entry name" value="Spore_GerAC"/>
    <property type="match status" value="1"/>
</dbReference>
<dbReference type="EMBL" id="CP052842">
    <property type="protein sequence ID" value="QJP87305.1"/>
    <property type="molecule type" value="Genomic_DNA"/>
</dbReference>
<comment type="subcellular location">
    <subcellularLocation>
        <location evidence="1">Membrane</location>
        <topology evidence="1">Lipid-anchor</topology>
    </subcellularLocation>
</comment>
<evidence type="ECO:0000313" key="10">
    <source>
        <dbReference type="EMBL" id="QJP87305.1"/>
    </source>
</evidence>
<dbReference type="InterPro" id="IPR008844">
    <property type="entry name" value="Spore_GerAC-like"/>
</dbReference>
<dbReference type="GO" id="GO:0016020">
    <property type="term" value="C:membrane"/>
    <property type="evidence" value="ECO:0007669"/>
    <property type="project" value="UniProtKB-SubCell"/>
</dbReference>
<proteinExistence type="inferred from homology"/>
<gene>
    <name evidence="10" type="ORF">HIR78_04355</name>
</gene>
<dbReference type="RefSeq" id="WP_003243672.1">
    <property type="nucleotide sequence ID" value="NC_000964.3"/>
</dbReference>
<evidence type="ECO:0000256" key="2">
    <source>
        <dbReference type="ARBA" id="ARBA00007886"/>
    </source>
</evidence>
<dbReference type="NCBIfam" id="TIGR02887">
    <property type="entry name" value="spore_ger_x_C"/>
    <property type="match status" value="1"/>
</dbReference>
<dbReference type="KEGG" id="bsu:BSU07780"/>
<name>A0A6M4JJI9_BACSU</name>
<evidence type="ECO:0000256" key="5">
    <source>
        <dbReference type="ARBA" id="ARBA00023136"/>
    </source>
</evidence>
<sequence length="384" mass="42796">MKKTIYKCVLPLLICILLTGCWDRTEINDIAFVVSSAIDKKKDQYRVAMQIPLVGQLGGQTGGGGGTAGSKTWYVDSASGTTIREANNKLQTSLSRTINTSHRRTVIIGEDMARDGVAPVFDILTRNPQNRLTALILVSRGEARDILNTDVQLEQFPAEMIRELAIIATSRPVFLSRFMSDLVEIGSDPYAPVISASKTKPGGKGKSNLKIDGLAIFKKDRLMDIFKDEHMTAALMLLNQARQPEFIVDLPNQMGQASIQLQKSNASFHAAEKNGKLSMTIEIRAKGIIMENQSTYETRENDQYYIIQKALNRTIKKDVISTVHRLQKLKADPAGFQDRTIRSTATTKNLLKKEWEEVYKDMEVHVVPIVTIEQGGVLYKTISH</sequence>
<feature type="domain" description="Spore germination protein N-terminal" evidence="9">
    <location>
        <begin position="23"/>
        <end position="195"/>
    </location>
</feature>
<dbReference type="SMR" id="A0A6M4JJI9"/>
<evidence type="ECO:0000256" key="6">
    <source>
        <dbReference type="ARBA" id="ARBA00023139"/>
    </source>
</evidence>
<dbReference type="OrthoDB" id="9816067at2"/>
<dbReference type="PROSITE" id="PS51257">
    <property type="entry name" value="PROKAR_LIPOPROTEIN"/>
    <property type="match status" value="1"/>
</dbReference>
<dbReference type="AlphaFoldDB" id="A0A6M4JJI9"/>
<evidence type="ECO:0000256" key="1">
    <source>
        <dbReference type="ARBA" id="ARBA00004635"/>
    </source>
</evidence>
<evidence type="ECO:0000259" key="9">
    <source>
        <dbReference type="Pfam" id="PF25198"/>
    </source>
</evidence>
<feature type="domain" description="Spore germination GerAC-like C-terminal" evidence="8">
    <location>
        <begin position="212"/>
        <end position="376"/>
    </location>
</feature>
<keyword evidence="5" id="KW-0472">Membrane</keyword>
<dbReference type="PANTHER" id="PTHR35789">
    <property type="entry name" value="SPORE GERMINATION PROTEIN B3"/>
    <property type="match status" value="1"/>
</dbReference>
<dbReference type="GO" id="GO:0009847">
    <property type="term" value="P:spore germination"/>
    <property type="evidence" value="ECO:0007669"/>
    <property type="project" value="InterPro"/>
</dbReference>
<dbReference type="InterPro" id="IPR046953">
    <property type="entry name" value="Spore_GerAC-like_C"/>
</dbReference>
<keyword evidence="7" id="KW-0449">Lipoprotein</keyword>
<keyword evidence="4" id="KW-0732">Signal</keyword>
<reference evidence="10" key="1">
    <citation type="submission" date="2020-04" db="EMBL/GenBank/DDBJ databases">
        <title>Phage recombination drives evolution of spore-forming Bacilli.</title>
        <authorList>
            <person name="Dragos A."/>
            <person name="Kovacs A.T."/>
        </authorList>
    </citation>
    <scope>NUCLEOTIDE SEQUENCE</scope>
    <source>
        <strain evidence="10">168</strain>
    </source>
</reference>
<evidence type="ECO:0000256" key="3">
    <source>
        <dbReference type="ARBA" id="ARBA00022544"/>
    </source>
</evidence>
<evidence type="ECO:0000256" key="4">
    <source>
        <dbReference type="ARBA" id="ARBA00022729"/>
    </source>
</evidence>
<keyword evidence="3" id="KW-0309">Germination</keyword>
<organism evidence="10">
    <name type="scientific">Bacillus subtilis (strain 168)</name>
    <dbReference type="NCBI Taxonomy" id="224308"/>
    <lineage>
        <taxon>Bacteria</taxon>
        <taxon>Bacillati</taxon>
        <taxon>Bacillota</taxon>
        <taxon>Bacilli</taxon>
        <taxon>Bacillales</taxon>
        <taxon>Bacillaceae</taxon>
        <taxon>Bacillus</taxon>
    </lineage>
</organism>
<evidence type="ECO:0000256" key="7">
    <source>
        <dbReference type="ARBA" id="ARBA00023288"/>
    </source>
</evidence>
<dbReference type="InterPro" id="IPR057336">
    <property type="entry name" value="GerAC_N"/>
</dbReference>
<protein>
    <submittedName>
        <fullName evidence="10">Ger(X)C family spore germination protein</fullName>
    </submittedName>
</protein>
<evidence type="ECO:0000259" key="8">
    <source>
        <dbReference type="Pfam" id="PF05504"/>
    </source>
</evidence>
<dbReference type="PANTHER" id="PTHR35789:SF1">
    <property type="entry name" value="SPORE GERMINATION PROTEIN B3"/>
    <property type="match status" value="1"/>
</dbReference>
<dbReference type="InterPro" id="IPR038501">
    <property type="entry name" value="Spore_GerAC_C_sf"/>
</dbReference>
<accession>A0A6M4JJI9</accession>
<keyword evidence="6" id="KW-0564">Palmitate</keyword>
<dbReference type="Gene3D" id="3.30.300.210">
    <property type="entry name" value="Nutrient germinant receptor protein C, domain 3"/>
    <property type="match status" value="1"/>
</dbReference>